<dbReference type="STRING" id="1965070.A0A443RHY7"/>
<evidence type="ECO:0000313" key="4">
    <source>
        <dbReference type="Proteomes" id="UP000285301"/>
    </source>
</evidence>
<keyword evidence="4" id="KW-1185">Reference proteome</keyword>
<dbReference type="Gene3D" id="2.60.40.10">
    <property type="entry name" value="Immunoglobulins"/>
    <property type="match status" value="1"/>
</dbReference>
<name>A0A443RHY7_9ACAR</name>
<dbReference type="PANTHER" id="PTHR23278">
    <property type="entry name" value="SIDESTEP PROTEIN"/>
    <property type="match status" value="1"/>
</dbReference>
<keyword evidence="1" id="KW-1015">Disulfide bond</keyword>
<evidence type="ECO:0000313" key="3">
    <source>
        <dbReference type="EMBL" id="RWS14901.1"/>
    </source>
</evidence>
<dbReference type="PANTHER" id="PTHR23278:SF19">
    <property type="entry name" value="OBSCURIN"/>
    <property type="match status" value="1"/>
</dbReference>
<dbReference type="EMBL" id="NCKU01000596">
    <property type="protein sequence ID" value="RWS14901.1"/>
    <property type="molecule type" value="Genomic_DNA"/>
</dbReference>
<protein>
    <submittedName>
        <fullName evidence="3">Nephrin-like protein</fullName>
    </submittedName>
</protein>
<dbReference type="Pfam" id="PF08205">
    <property type="entry name" value="C2-set_2"/>
    <property type="match status" value="1"/>
</dbReference>
<dbReference type="InterPro" id="IPR013162">
    <property type="entry name" value="CD80_C2-set"/>
</dbReference>
<dbReference type="SUPFAM" id="SSF48726">
    <property type="entry name" value="Immunoglobulin"/>
    <property type="match status" value="1"/>
</dbReference>
<comment type="caution">
    <text evidence="3">The sequence shown here is derived from an EMBL/GenBank/DDBJ whole genome shotgun (WGS) entry which is preliminary data.</text>
</comment>
<organism evidence="3 4">
    <name type="scientific">Dinothrombium tinctorium</name>
    <dbReference type="NCBI Taxonomy" id="1965070"/>
    <lineage>
        <taxon>Eukaryota</taxon>
        <taxon>Metazoa</taxon>
        <taxon>Ecdysozoa</taxon>
        <taxon>Arthropoda</taxon>
        <taxon>Chelicerata</taxon>
        <taxon>Arachnida</taxon>
        <taxon>Acari</taxon>
        <taxon>Acariformes</taxon>
        <taxon>Trombidiformes</taxon>
        <taxon>Prostigmata</taxon>
        <taxon>Anystina</taxon>
        <taxon>Parasitengona</taxon>
        <taxon>Trombidioidea</taxon>
        <taxon>Trombidiidae</taxon>
        <taxon>Dinothrombium</taxon>
    </lineage>
</organism>
<dbReference type="InterPro" id="IPR013783">
    <property type="entry name" value="Ig-like_fold"/>
</dbReference>
<evidence type="ECO:0000256" key="1">
    <source>
        <dbReference type="ARBA" id="ARBA00023157"/>
    </source>
</evidence>
<gene>
    <name evidence="3" type="ORF">B4U79_17927</name>
</gene>
<reference evidence="3 4" key="1">
    <citation type="journal article" date="2018" name="Gigascience">
        <title>Genomes of trombidid mites reveal novel predicted allergens and laterally-transferred genes associated with secondary metabolism.</title>
        <authorList>
            <person name="Dong X."/>
            <person name="Chaisiri K."/>
            <person name="Xia D."/>
            <person name="Armstrong S.D."/>
            <person name="Fang Y."/>
            <person name="Donnelly M.J."/>
            <person name="Kadowaki T."/>
            <person name="McGarry J.W."/>
            <person name="Darby A.C."/>
            <person name="Makepeace B.L."/>
        </authorList>
    </citation>
    <scope>NUCLEOTIDE SEQUENCE [LARGE SCALE GENOMIC DNA]</scope>
    <source>
        <strain evidence="3">UoL-WK</strain>
    </source>
</reference>
<proteinExistence type="predicted"/>
<dbReference type="AlphaFoldDB" id="A0A443RHY7"/>
<sequence>MPISDPLPFLVWYSKEEIIDESWTRGPEEVVVNQLSLSLARVHLLTDFTCKAALDNYVHAKYASLIVDMNLRPLEVKIIALKDKIIANRKAEFQCLSYGSKPPVTITWFLDKQRLLGSSDENLDNGNVTRSSVSFVPLPEDNGKHIICKAENINFNQNAITKEMLLDIFCKHNRM</sequence>
<feature type="domain" description="Ig-like" evidence="2">
    <location>
        <begin position="73"/>
        <end position="167"/>
    </location>
</feature>
<evidence type="ECO:0000259" key="2">
    <source>
        <dbReference type="PROSITE" id="PS50835"/>
    </source>
</evidence>
<dbReference type="InterPro" id="IPR036179">
    <property type="entry name" value="Ig-like_dom_sf"/>
</dbReference>
<dbReference type="PROSITE" id="PS50835">
    <property type="entry name" value="IG_LIKE"/>
    <property type="match status" value="1"/>
</dbReference>
<dbReference type="InterPro" id="IPR007110">
    <property type="entry name" value="Ig-like_dom"/>
</dbReference>
<dbReference type="Proteomes" id="UP000285301">
    <property type="component" value="Unassembled WGS sequence"/>
</dbReference>
<accession>A0A443RHY7</accession>
<dbReference type="OrthoDB" id="5843397at2759"/>